<gene>
    <name evidence="3" type="ORF">HERILL_LOCUS6097</name>
</gene>
<sequence length="223" mass="26068">MAKNESKSEVESSKRKAKKRKQQNQAEDPHEEKVFLEQARKASKRKSEPLEKSPKKRKSHQNDSEDSANSDDEIREPTQQELHESEKPENTLDIETIRQKKQKSHKKNLKIKQDQATLKESERNDQYLTRWKHSRDEWKFEKLRQVSIQKSVLDPSKMSDEIFPIALEYLAGTKGAARGLMGKAAEEDIKRLDKEFGESPEAKNDPVKMSRYKRARELVQVLQ</sequence>
<dbReference type="FunCoup" id="A0A7R8ULK6">
    <property type="interactions" value="175"/>
</dbReference>
<dbReference type="OrthoDB" id="10261563at2759"/>
<feature type="domain" description="WKF" evidence="2">
    <location>
        <begin position="126"/>
        <end position="187"/>
    </location>
</feature>
<dbReference type="Proteomes" id="UP000594454">
    <property type="component" value="Chromosome 2"/>
</dbReference>
<dbReference type="Pfam" id="PF10180">
    <property type="entry name" value="WKF"/>
    <property type="match status" value="1"/>
</dbReference>
<feature type="compositionally biased region" description="Basic residues" evidence="1">
    <location>
        <begin position="99"/>
        <end position="110"/>
    </location>
</feature>
<proteinExistence type="predicted"/>
<evidence type="ECO:0000313" key="4">
    <source>
        <dbReference type="Proteomes" id="UP000594454"/>
    </source>
</evidence>
<feature type="compositionally biased region" description="Basic and acidic residues" evidence="1">
    <location>
        <begin position="111"/>
        <end position="123"/>
    </location>
</feature>
<dbReference type="OMA" id="CWAENRS"/>
<feature type="compositionally biased region" description="Basic and acidic residues" evidence="1">
    <location>
        <begin position="1"/>
        <end position="14"/>
    </location>
</feature>
<organism evidence="3 4">
    <name type="scientific">Hermetia illucens</name>
    <name type="common">Black soldier fly</name>
    <dbReference type="NCBI Taxonomy" id="343691"/>
    <lineage>
        <taxon>Eukaryota</taxon>
        <taxon>Metazoa</taxon>
        <taxon>Ecdysozoa</taxon>
        <taxon>Arthropoda</taxon>
        <taxon>Hexapoda</taxon>
        <taxon>Insecta</taxon>
        <taxon>Pterygota</taxon>
        <taxon>Neoptera</taxon>
        <taxon>Endopterygota</taxon>
        <taxon>Diptera</taxon>
        <taxon>Brachycera</taxon>
        <taxon>Stratiomyomorpha</taxon>
        <taxon>Stratiomyidae</taxon>
        <taxon>Hermetiinae</taxon>
        <taxon>Hermetia</taxon>
    </lineage>
</organism>
<dbReference type="InterPro" id="IPR019327">
    <property type="entry name" value="WKF"/>
</dbReference>
<feature type="region of interest" description="Disordered" evidence="1">
    <location>
        <begin position="1"/>
        <end position="123"/>
    </location>
</feature>
<dbReference type="EMBL" id="LR899010">
    <property type="protein sequence ID" value="CAD7083113.1"/>
    <property type="molecule type" value="Genomic_DNA"/>
</dbReference>
<name>A0A7R8ULK6_HERIL</name>
<dbReference type="PANTHER" id="PTHR22306">
    <property type="entry name" value="CHROMOSOME 7 OPEN READING FRAME 50"/>
    <property type="match status" value="1"/>
</dbReference>
<feature type="compositionally biased region" description="Basic and acidic residues" evidence="1">
    <location>
        <begin position="27"/>
        <end position="53"/>
    </location>
</feature>
<keyword evidence="4" id="KW-1185">Reference proteome</keyword>
<dbReference type="InParanoid" id="A0A7R8ULK6"/>
<protein>
    <recommendedName>
        <fullName evidence="2">WKF domain-containing protein</fullName>
    </recommendedName>
</protein>
<evidence type="ECO:0000259" key="2">
    <source>
        <dbReference type="Pfam" id="PF10180"/>
    </source>
</evidence>
<reference evidence="3 4" key="1">
    <citation type="submission" date="2020-11" db="EMBL/GenBank/DDBJ databases">
        <authorList>
            <person name="Wallbank WR R."/>
            <person name="Pardo Diaz C."/>
            <person name="Kozak K."/>
            <person name="Martin S."/>
            <person name="Jiggins C."/>
            <person name="Moest M."/>
            <person name="Warren A I."/>
            <person name="Generalovic N T."/>
            <person name="Byers J.R.P. K."/>
            <person name="Montejo-Kovacevich G."/>
            <person name="Yen C E."/>
        </authorList>
    </citation>
    <scope>NUCLEOTIDE SEQUENCE [LARGE SCALE GENOMIC DNA]</scope>
</reference>
<feature type="compositionally biased region" description="Acidic residues" evidence="1">
    <location>
        <begin position="64"/>
        <end position="74"/>
    </location>
</feature>
<evidence type="ECO:0000256" key="1">
    <source>
        <dbReference type="SAM" id="MobiDB-lite"/>
    </source>
</evidence>
<dbReference type="AlphaFoldDB" id="A0A7R8ULK6"/>
<dbReference type="PANTHER" id="PTHR22306:SF2">
    <property type="entry name" value="CHROMOSOME 7 OPEN READING FRAME 50"/>
    <property type="match status" value="1"/>
</dbReference>
<evidence type="ECO:0000313" key="3">
    <source>
        <dbReference type="EMBL" id="CAD7083113.1"/>
    </source>
</evidence>
<feature type="compositionally biased region" description="Basic and acidic residues" evidence="1">
    <location>
        <begin position="75"/>
        <end position="98"/>
    </location>
</feature>
<accession>A0A7R8ULK6</accession>